<protein>
    <submittedName>
        <fullName evidence="1">10308_t:CDS:1</fullName>
    </submittedName>
</protein>
<keyword evidence="2" id="KW-1185">Reference proteome</keyword>
<accession>A0A9N8V3C7</accession>
<sequence length="137" mass="15576">MKSKHKDAEVSARIRNIEADKHLIMNHQSGRYTSPTSPSPTLRNSLAELSRLTDNPFLEEESETDGVIAIDDIPSSQKKEVYLSSHTIKEMSAFVDEMETLLRIQEIFYESFNILYAKLCTPSQPSNKVTLKKDTEV</sequence>
<reference evidence="1" key="1">
    <citation type="submission" date="2021-06" db="EMBL/GenBank/DDBJ databases">
        <authorList>
            <person name="Kallberg Y."/>
            <person name="Tangrot J."/>
            <person name="Rosling A."/>
        </authorList>
    </citation>
    <scope>NUCLEOTIDE SEQUENCE</scope>
    <source>
        <strain evidence="1">UK204</strain>
    </source>
</reference>
<evidence type="ECO:0000313" key="1">
    <source>
        <dbReference type="EMBL" id="CAG8435719.1"/>
    </source>
</evidence>
<comment type="caution">
    <text evidence="1">The sequence shown here is derived from an EMBL/GenBank/DDBJ whole genome shotgun (WGS) entry which is preliminary data.</text>
</comment>
<evidence type="ECO:0000313" key="2">
    <source>
        <dbReference type="Proteomes" id="UP000789570"/>
    </source>
</evidence>
<dbReference type="Proteomes" id="UP000789570">
    <property type="component" value="Unassembled WGS sequence"/>
</dbReference>
<dbReference type="EMBL" id="CAJVPQ010000002">
    <property type="protein sequence ID" value="CAG8435719.1"/>
    <property type="molecule type" value="Genomic_DNA"/>
</dbReference>
<name>A0A9N8V3C7_9GLOM</name>
<organism evidence="1 2">
    <name type="scientific">Funneliformis caledonium</name>
    <dbReference type="NCBI Taxonomy" id="1117310"/>
    <lineage>
        <taxon>Eukaryota</taxon>
        <taxon>Fungi</taxon>
        <taxon>Fungi incertae sedis</taxon>
        <taxon>Mucoromycota</taxon>
        <taxon>Glomeromycotina</taxon>
        <taxon>Glomeromycetes</taxon>
        <taxon>Glomerales</taxon>
        <taxon>Glomeraceae</taxon>
        <taxon>Funneliformis</taxon>
    </lineage>
</organism>
<dbReference type="AlphaFoldDB" id="A0A9N8V3C7"/>
<proteinExistence type="predicted"/>
<gene>
    <name evidence="1" type="ORF">FCALED_LOCUS27</name>
</gene>
<dbReference type="OrthoDB" id="2370938at2759"/>